<dbReference type="InterPro" id="IPR032675">
    <property type="entry name" value="LRR_dom_sf"/>
</dbReference>
<proteinExistence type="predicted"/>
<dbReference type="AlphaFoldDB" id="A0A7S2WS07"/>
<keyword evidence="2" id="KW-0433">Leucine-rich repeat</keyword>
<evidence type="ECO:0000256" key="3">
    <source>
        <dbReference type="ARBA" id="ARBA00022737"/>
    </source>
</evidence>
<dbReference type="SMART" id="SM00368">
    <property type="entry name" value="LRR_RI"/>
    <property type="match status" value="5"/>
</dbReference>
<dbReference type="Pfam" id="PF13516">
    <property type="entry name" value="LRR_6"/>
    <property type="match status" value="3"/>
</dbReference>
<dbReference type="PANTHER" id="PTHR24113:SF12">
    <property type="entry name" value="RAN GTPASE-ACTIVATING PROTEIN 1"/>
    <property type="match status" value="1"/>
</dbReference>
<keyword evidence="3" id="KW-0677">Repeat</keyword>
<dbReference type="EMBL" id="HBHK01024886">
    <property type="protein sequence ID" value="CAD9704243.1"/>
    <property type="molecule type" value="Transcribed_RNA"/>
</dbReference>
<dbReference type="GO" id="GO:0005634">
    <property type="term" value="C:nucleus"/>
    <property type="evidence" value="ECO:0007669"/>
    <property type="project" value="TreeGrafter"/>
</dbReference>
<accession>A0A7S2WS07</accession>
<name>A0A7S2WS07_9STRA</name>
<dbReference type="GO" id="GO:0048471">
    <property type="term" value="C:perinuclear region of cytoplasm"/>
    <property type="evidence" value="ECO:0007669"/>
    <property type="project" value="TreeGrafter"/>
</dbReference>
<keyword evidence="1" id="KW-0343">GTPase activation</keyword>
<evidence type="ECO:0000256" key="1">
    <source>
        <dbReference type="ARBA" id="ARBA00022468"/>
    </source>
</evidence>
<dbReference type="GO" id="GO:0005096">
    <property type="term" value="F:GTPase activator activity"/>
    <property type="evidence" value="ECO:0007669"/>
    <property type="project" value="UniProtKB-KW"/>
</dbReference>
<dbReference type="Gene3D" id="3.80.10.10">
    <property type="entry name" value="Ribonuclease Inhibitor"/>
    <property type="match status" value="1"/>
</dbReference>
<dbReference type="SUPFAM" id="SSF52047">
    <property type="entry name" value="RNI-like"/>
    <property type="match status" value="1"/>
</dbReference>
<protein>
    <submittedName>
        <fullName evidence="4">Uncharacterized protein</fullName>
    </submittedName>
</protein>
<dbReference type="InterPro" id="IPR001611">
    <property type="entry name" value="Leu-rich_rpt"/>
</dbReference>
<dbReference type="GO" id="GO:0031267">
    <property type="term" value="F:small GTPase binding"/>
    <property type="evidence" value="ECO:0007669"/>
    <property type="project" value="TreeGrafter"/>
</dbReference>
<dbReference type="GO" id="GO:0006913">
    <property type="term" value="P:nucleocytoplasmic transport"/>
    <property type="evidence" value="ECO:0007669"/>
    <property type="project" value="TreeGrafter"/>
</dbReference>
<evidence type="ECO:0000256" key="2">
    <source>
        <dbReference type="ARBA" id="ARBA00022614"/>
    </source>
</evidence>
<reference evidence="4" key="1">
    <citation type="submission" date="2021-01" db="EMBL/GenBank/DDBJ databases">
        <authorList>
            <person name="Corre E."/>
            <person name="Pelletier E."/>
            <person name="Niang G."/>
            <person name="Scheremetjew M."/>
            <person name="Finn R."/>
            <person name="Kale V."/>
            <person name="Holt S."/>
            <person name="Cochrane G."/>
            <person name="Meng A."/>
            <person name="Brown T."/>
            <person name="Cohen L."/>
        </authorList>
    </citation>
    <scope>NUCLEOTIDE SEQUENCE</scope>
    <source>
        <strain evidence="4">NY070348D</strain>
    </source>
</reference>
<organism evidence="4">
    <name type="scientific">Mucochytrium quahogii</name>
    <dbReference type="NCBI Taxonomy" id="96639"/>
    <lineage>
        <taxon>Eukaryota</taxon>
        <taxon>Sar</taxon>
        <taxon>Stramenopiles</taxon>
        <taxon>Bigyra</taxon>
        <taxon>Labyrinthulomycetes</taxon>
        <taxon>Thraustochytrida</taxon>
        <taxon>Thraustochytriidae</taxon>
        <taxon>Mucochytrium</taxon>
    </lineage>
</organism>
<evidence type="ECO:0000313" key="4">
    <source>
        <dbReference type="EMBL" id="CAD9704243.1"/>
    </source>
</evidence>
<dbReference type="InterPro" id="IPR027038">
    <property type="entry name" value="RanGap"/>
</dbReference>
<sequence length="557" mass="61972">MKVSKVKDEIEQALGSGVSKLSFGDVGLTDELVAFLIEKLSKSPHASKVKSLVLQTNTIGDDGARCISKFLVDGKCKVTSLYINDNKITDAGCEHLGQALAQNKSLKRLYLTRNSIGDEGVLKLVNGLEKNELLCTLTLGGMAIGDMGVNSICELLLQPGCALTEIRLDGNKNITPEGMSQLASALKIRGGQVQLTVLGDKSSSGFHNTVKQAMSKDSEQAKKYMEAKKALGKIVVEEARAEAVRMQFALLQACKTSPKTLNDPAGEIFVAMQTLAHRESQRLEQLMATCTEKYQHLSIRWEKMLEIFKNEVQPCTQPPRQNIFPEICPDGCGDPEKQADYLEVLYGVASFAAPEFEQEMSTLIQRFNAASTPSDLGLDPERFPLRISSANMKGGKKAMFSGVSIKTRKRLQEKMSHDYVSQVPPIASHVVDLVRCQVVLDDPYALSIFFLLLDQTFTIQRVKNFFIEDATQKRAYKYVLLNLLYDNKMVCEVQLALQDLTLIKEELHMFYQIERANQPKHVIKKFLFKPHTEKVPTVQKKLSAAQNTDRTINGVTK</sequence>
<dbReference type="GO" id="GO:0005829">
    <property type="term" value="C:cytosol"/>
    <property type="evidence" value="ECO:0007669"/>
    <property type="project" value="TreeGrafter"/>
</dbReference>
<dbReference type="PANTHER" id="PTHR24113">
    <property type="entry name" value="RAN GTPASE-ACTIVATING PROTEIN 1"/>
    <property type="match status" value="1"/>
</dbReference>
<gene>
    <name evidence="4" type="ORF">QSP1433_LOCUS15640</name>
</gene>